<organism evidence="3 4">
    <name type="scientific">Portunus trituberculatus</name>
    <name type="common">Swimming crab</name>
    <name type="synonym">Neptunus trituberculatus</name>
    <dbReference type="NCBI Taxonomy" id="210409"/>
    <lineage>
        <taxon>Eukaryota</taxon>
        <taxon>Metazoa</taxon>
        <taxon>Ecdysozoa</taxon>
        <taxon>Arthropoda</taxon>
        <taxon>Crustacea</taxon>
        <taxon>Multicrustacea</taxon>
        <taxon>Malacostraca</taxon>
        <taxon>Eumalacostraca</taxon>
        <taxon>Eucarida</taxon>
        <taxon>Decapoda</taxon>
        <taxon>Pleocyemata</taxon>
        <taxon>Brachyura</taxon>
        <taxon>Eubrachyura</taxon>
        <taxon>Portunoidea</taxon>
        <taxon>Portunidae</taxon>
        <taxon>Portuninae</taxon>
        <taxon>Portunus</taxon>
    </lineage>
</organism>
<sequence>MSPLTISPALCLHPQAPLLYAVMVLMWYLRYEYSHLFNTMSTIILLFLTALLLISTYLLYVTHHVPEGSAATHIPLAGRTTHTHPTTANTSPSAS</sequence>
<keyword evidence="2" id="KW-1133">Transmembrane helix</keyword>
<evidence type="ECO:0000256" key="2">
    <source>
        <dbReference type="SAM" id="Phobius"/>
    </source>
</evidence>
<accession>A0A5B7ICH6</accession>
<evidence type="ECO:0000256" key="1">
    <source>
        <dbReference type="SAM" id="MobiDB-lite"/>
    </source>
</evidence>
<dbReference type="AlphaFoldDB" id="A0A5B7ICH6"/>
<dbReference type="Proteomes" id="UP000324222">
    <property type="component" value="Unassembled WGS sequence"/>
</dbReference>
<keyword evidence="2" id="KW-0812">Transmembrane</keyword>
<feature type="transmembrane region" description="Helical" evidence="2">
    <location>
        <begin position="6"/>
        <end position="29"/>
    </location>
</feature>
<evidence type="ECO:0000313" key="4">
    <source>
        <dbReference type="Proteomes" id="UP000324222"/>
    </source>
</evidence>
<name>A0A5B7ICH6_PORTR</name>
<dbReference type="OrthoDB" id="161999at2759"/>
<reference evidence="3 4" key="1">
    <citation type="submission" date="2019-05" db="EMBL/GenBank/DDBJ databases">
        <title>Another draft genome of Portunus trituberculatus and its Hox gene families provides insights of decapod evolution.</title>
        <authorList>
            <person name="Jeong J.-H."/>
            <person name="Song I."/>
            <person name="Kim S."/>
            <person name="Choi T."/>
            <person name="Kim D."/>
            <person name="Ryu S."/>
            <person name="Kim W."/>
        </authorList>
    </citation>
    <scope>NUCLEOTIDE SEQUENCE [LARGE SCALE GENOMIC DNA]</scope>
    <source>
        <tissue evidence="3">Muscle</tissue>
    </source>
</reference>
<feature type="compositionally biased region" description="Low complexity" evidence="1">
    <location>
        <begin position="83"/>
        <end position="95"/>
    </location>
</feature>
<dbReference type="EMBL" id="VSRR010061723">
    <property type="protein sequence ID" value="MPC83161.1"/>
    <property type="molecule type" value="Genomic_DNA"/>
</dbReference>
<keyword evidence="2" id="KW-0472">Membrane</keyword>
<feature type="transmembrane region" description="Helical" evidence="2">
    <location>
        <begin position="36"/>
        <end position="60"/>
    </location>
</feature>
<keyword evidence="4" id="KW-1185">Reference proteome</keyword>
<evidence type="ECO:0000313" key="3">
    <source>
        <dbReference type="EMBL" id="MPC83161.1"/>
    </source>
</evidence>
<proteinExistence type="predicted"/>
<gene>
    <name evidence="3" type="ORF">E2C01_077857</name>
</gene>
<protein>
    <submittedName>
        <fullName evidence="3">Uncharacterized protein</fullName>
    </submittedName>
</protein>
<comment type="caution">
    <text evidence="3">The sequence shown here is derived from an EMBL/GenBank/DDBJ whole genome shotgun (WGS) entry which is preliminary data.</text>
</comment>
<feature type="region of interest" description="Disordered" evidence="1">
    <location>
        <begin position="75"/>
        <end position="95"/>
    </location>
</feature>